<dbReference type="EC" id="6.3.2.17" evidence="3"/>
<dbReference type="GO" id="GO:0046872">
    <property type="term" value="F:metal ion binding"/>
    <property type="evidence" value="ECO:0007669"/>
    <property type="project" value="UniProtKB-KW"/>
</dbReference>
<accession>A0ABD3P286</accession>
<comment type="catalytic activity">
    <reaction evidence="12">
        <text>(6S)-5,6,7,8-tetrahydrofolyl-(gamma-L-Glu)(n) + L-glutamate + ATP = (6S)-5,6,7,8-tetrahydrofolyl-(gamma-L-Glu)(n+1) + ADP + phosphate + H(+)</text>
        <dbReference type="Rhea" id="RHEA:10580"/>
        <dbReference type="Rhea" id="RHEA-COMP:14738"/>
        <dbReference type="Rhea" id="RHEA-COMP:14740"/>
        <dbReference type="ChEBI" id="CHEBI:15378"/>
        <dbReference type="ChEBI" id="CHEBI:29985"/>
        <dbReference type="ChEBI" id="CHEBI:30616"/>
        <dbReference type="ChEBI" id="CHEBI:43474"/>
        <dbReference type="ChEBI" id="CHEBI:141005"/>
        <dbReference type="ChEBI" id="CHEBI:456216"/>
        <dbReference type="EC" id="6.3.2.17"/>
    </reaction>
</comment>
<dbReference type="PROSITE" id="PS01011">
    <property type="entry name" value="FOLYLPOLYGLU_SYNT_1"/>
    <property type="match status" value="1"/>
</dbReference>
<dbReference type="Gene3D" id="3.40.1190.10">
    <property type="entry name" value="Mur-like, catalytic domain"/>
    <property type="match status" value="1"/>
</dbReference>
<dbReference type="AlphaFoldDB" id="A0ABD3P286"/>
<evidence type="ECO:0000313" key="13">
    <source>
        <dbReference type="EMBL" id="KAL3782420.1"/>
    </source>
</evidence>
<evidence type="ECO:0000256" key="2">
    <source>
        <dbReference type="ARBA" id="ARBA00008276"/>
    </source>
</evidence>
<evidence type="ECO:0000256" key="6">
    <source>
        <dbReference type="ARBA" id="ARBA00022723"/>
    </source>
</evidence>
<evidence type="ECO:0000256" key="3">
    <source>
        <dbReference type="ARBA" id="ARBA00013025"/>
    </source>
</evidence>
<dbReference type="GO" id="GO:0006730">
    <property type="term" value="P:one-carbon metabolic process"/>
    <property type="evidence" value="ECO:0007669"/>
    <property type="project" value="UniProtKB-KW"/>
</dbReference>
<dbReference type="GO" id="GO:0005524">
    <property type="term" value="F:ATP binding"/>
    <property type="evidence" value="ECO:0007669"/>
    <property type="project" value="UniProtKB-KW"/>
</dbReference>
<sequence length="583" mass="65057">MSSKVPSQSETYDAAVQALLSPLHQATTPETLRAAAARRTNTLQDMHTYLHRIGLDVNNNPNRVPKIIFHITGTKGKGSTLAFCESILRNGYGLNTGMFTSPHLVCIRERIRMNGLPISEEAFAKVYWAIRNRLESHNDSDDAPSSSENELPPLPVLPGYFRMLTLMAIYTFCYCKSPKIDAMLLEVGMGGRYDCTNLFEPSVHKLIRGVTLIDYDHMRVLGSTLEQIAWEKGGIFCSNKLSTIGRCDGGYDAFLNQFEQSSDVEIGQERSIKQATVFASGNNTHEVLGILQYIANNDAQLSHLQVVVESCLDVHTNIGLKGQHQRSNAALALIMCQHAMDASPSLEKLQTALGQTFWPGRCHTVSLPTIKNETIGPEVSVTLRCDGAHTPISISACIDWFRSVASNQETIHRALVFNCSHERNPLPLLYSLHASHLFDSVYFCHADFERPSMLKKKLEEQWYTQDITDNHITFRDMSNLVGAAKCDAPTWQKTLANVWKVFNAYERHINPDSMRVDERIVFGSTVKAALNTIRNDVSVQRETAGKHNIEICVTGSLYIVGSALEAAGWQEQFATFELDEDIT</sequence>
<dbReference type="EMBL" id="JALLPJ020000807">
    <property type="protein sequence ID" value="KAL3782420.1"/>
    <property type="molecule type" value="Genomic_DNA"/>
</dbReference>
<gene>
    <name evidence="13" type="ORF">ACHAWO_007109</name>
</gene>
<evidence type="ECO:0000256" key="9">
    <source>
        <dbReference type="ARBA" id="ARBA00022842"/>
    </source>
</evidence>
<evidence type="ECO:0000313" key="14">
    <source>
        <dbReference type="Proteomes" id="UP001530400"/>
    </source>
</evidence>
<evidence type="ECO:0000256" key="8">
    <source>
        <dbReference type="ARBA" id="ARBA00022840"/>
    </source>
</evidence>
<keyword evidence="8" id="KW-0067">ATP-binding</keyword>
<organism evidence="13 14">
    <name type="scientific">Cyclotella atomus</name>
    <dbReference type="NCBI Taxonomy" id="382360"/>
    <lineage>
        <taxon>Eukaryota</taxon>
        <taxon>Sar</taxon>
        <taxon>Stramenopiles</taxon>
        <taxon>Ochrophyta</taxon>
        <taxon>Bacillariophyta</taxon>
        <taxon>Coscinodiscophyceae</taxon>
        <taxon>Thalassiosirophycidae</taxon>
        <taxon>Stephanodiscales</taxon>
        <taxon>Stephanodiscaceae</taxon>
        <taxon>Cyclotella</taxon>
    </lineage>
</organism>
<dbReference type="SUPFAM" id="SSF53623">
    <property type="entry name" value="MurD-like peptide ligases, catalytic domain"/>
    <property type="match status" value="1"/>
</dbReference>
<keyword evidence="7" id="KW-0547">Nucleotide-binding</keyword>
<dbReference type="Gene3D" id="3.90.190.20">
    <property type="entry name" value="Mur ligase, C-terminal domain"/>
    <property type="match status" value="1"/>
</dbReference>
<keyword evidence="5" id="KW-0436">Ligase</keyword>
<comment type="caution">
    <text evidence="13">The sequence shown here is derived from an EMBL/GenBank/DDBJ whole genome shotgun (WGS) entry which is preliminary data.</text>
</comment>
<keyword evidence="14" id="KW-1185">Reference proteome</keyword>
<comment type="similarity">
    <text evidence="2">Belongs to the folylpolyglutamate synthase family.</text>
</comment>
<keyword evidence="6" id="KW-0479">Metal-binding</keyword>
<dbReference type="InterPro" id="IPR036565">
    <property type="entry name" value="Mur-like_cat_sf"/>
</dbReference>
<evidence type="ECO:0000256" key="1">
    <source>
        <dbReference type="ARBA" id="ARBA00005150"/>
    </source>
</evidence>
<dbReference type="GO" id="GO:0004326">
    <property type="term" value="F:tetrahydrofolylpolyglutamate synthase activity"/>
    <property type="evidence" value="ECO:0007669"/>
    <property type="project" value="UniProtKB-EC"/>
</dbReference>
<evidence type="ECO:0000256" key="7">
    <source>
        <dbReference type="ARBA" id="ARBA00022741"/>
    </source>
</evidence>
<proteinExistence type="inferred from homology"/>
<dbReference type="InterPro" id="IPR018109">
    <property type="entry name" value="Folylpolyglutamate_synth_CS"/>
</dbReference>
<dbReference type="SUPFAM" id="SSF53244">
    <property type="entry name" value="MurD-like peptide ligases, peptide-binding domain"/>
    <property type="match status" value="1"/>
</dbReference>
<keyword evidence="4" id="KW-0554">One-carbon metabolism</keyword>
<dbReference type="InterPro" id="IPR036615">
    <property type="entry name" value="Mur_ligase_C_dom_sf"/>
</dbReference>
<evidence type="ECO:0000256" key="11">
    <source>
        <dbReference type="ARBA" id="ARBA00030876"/>
    </source>
</evidence>
<protein>
    <recommendedName>
        <fullName evidence="3">tetrahydrofolate synthase</fullName>
        <ecNumber evidence="3">6.3.2.17</ecNumber>
    </recommendedName>
    <alternativeName>
        <fullName evidence="11">Folylpoly-gamma-glutamate synthetase</fullName>
    </alternativeName>
    <alternativeName>
        <fullName evidence="10">Tetrahydrofolylpolyglutamate synthase</fullName>
    </alternativeName>
</protein>
<dbReference type="PANTHER" id="PTHR11136:SF5">
    <property type="entry name" value="FOLYLPOLYGLUTAMATE SYNTHASE, MITOCHONDRIAL"/>
    <property type="match status" value="1"/>
</dbReference>
<comment type="pathway">
    <text evidence="1">Cofactor biosynthesis; tetrahydrofolylpolyglutamate biosynthesis.</text>
</comment>
<dbReference type="Proteomes" id="UP001530400">
    <property type="component" value="Unassembled WGS sequence"/>
</dbReference>
<evidence type="ECO:0000256" key="4">
    <source>
        <dbReference type="ARBA" id="ARBA00022563"/>
    </source>
</evidence>
<dbReference type="NCBIfam" id="TIGR01499">
    <property type="entry name" value="folC"/>
    <property type="match status" value="1"/>
</dbReference>
<keyword evidence="9" id="KW-0460">Magnesium</keyword>
<evidence type="ECO:0000256" key="5">
    <source>
        <dbReference type="ARBA" id="ARBA00022598"/>
    </source>
</evidence>
<evidence type="ECO:0000256" key="12">
    <source>
        <dbReference type="ARBA" id="ARBA00047493"/>
    </source>
</evidence>
<reference evidence="13 14" key="1">
    <citation type="submission" date="2024-10" db="EMBL/GenBank/DDBJ databases">
        <title>Updated reference genomes for cyclostephanoid diatoms.</title>
        <authorList>
            <person name="Roberts W.R."/>
            <person name="Alverson A.J."/>
        </authorList>
    </citation>
    <scope>NUCLEOTIDE SEQUENCE [LARGE SCALE GENOMIC DNA]</scope>
    <source>
        <strain evidence="13 14">AJA010-31</strain>
    </source>
</reference>
<dbReference type="InterPro" id="IPR001645">
    <property type="entry name" value="Folylpolyglutamate_synth"/>
</dbReference>
<name>A0ABD3P286_9STRA</name>
<evidence type="ECO:0000256" key="10">
    <source>
        <dbReference type="ARBA" id="ARBA00030592"/>
    </source>
</evidence>
<dbReference type="PANTHER" id="PTHR11136">
    <property type="entry name" value="FOLYLPOLYGLUTAMATE SYNTHASE-RELATED"/>
    <property type="match status" value="1"/>
</dbReference>